<keyword evidence="1" id="KW-0112">Calmodulin-binding</keyword>
<organism evidence="6 7">
    <name type="scientific">Escallonia herrerae</name>
    <dbReference type="NCBI Taxonomy" id="1293975"/>
    <lineage>
        <taxon>Eukaryota</taxon>
        <taxon>Viridiplantae</taxon>
        <taxon>Streptophyta</taxon>
        <taxon>Embryophyta</taxon>
        <taxon>Tracheophyta</taxon>
        <taxon>Spermatophyta</taxon>
        <taxon>Magnoliopsida</taxon>
        <taxon>eudicotyledons</taxon>
        <taxon>Gunneridae</taxon>
        <taxon>Pentapetalae</taxon>
        <taxon>asterids</taxon>
        <taxon>campanulids</taxon>
        <taxon>Escalloniales</taxon>
        <taxon>Escalloniaceae</taxon>
        <taxon>Escallonia</taxon>
    </lineage>
</organism>
<dbReference type="InterPro" id="IPR025064">
    <property type="entry name" value="DUF4005"/>
</dbReference>
<feature type="region of interest" description="Disordered" evidence="4">
    <location>
        <begin position="516"/>
        <end position="645"/>
    </location>
</feature>
<reference evidence="6" key="1">
    <citation type="submission" date="2022-12" db="EMBL/GenBank/DDBJ databases">
        <title>Draft genome assemblies for two species of Escallonia (Escalloniales).</title>
        <authorList>
            <person name="Chanderbali A."/>
            <person name="Dervinis C."/>
            <person name="Anghel I."/>
            <person name="Soltis D."/>
            <person name="Soltis P."/>
            <person name="Zapata F."/>
        </authorList>
    </citation>
    <scope>NUCLEOTIDE SEQUENCE</scope>
    <source>
        <strain evidence="6">UCBG64.0493</strain>
        <tissue evidence="6">Leaf</tissue>
    </source>
</reference>
<feature type="region of interest" description="Disordered" evidence="4">
    <location>
        <begin position="442"/>
        <end position="471"/>
    </location>
</feature>
<dbReference type="Proteomes" id="UP001188597">
    <property type="component" value="Unassembled WGS sequence"/>
</dbReference>
<dbReference type="GO" id="GO:0005516">
    <property type="term" value="F:calmodulin binding"/>
    <property type="evidence" value="ECO:0007669"/>
    <property type="project" value="UniProtKB-KW"/>
</dbReference>
<comment type="caution">
    <text evidence="6">The sequence shown here is derived from an EMBL/GenBank/DDBJ whole genome shotgun (WGS) entry which is preliminary data.</text>
</comment>
<evidence type="ECO:0000259" key="5">
    <source>
        <dbReference type="Pfam" id="PF13178"/>
    </source>
</evidence>
<dbReference type="CDD" id="cd23767">
    <property type="entry name" value="IQCD"/>
    <property type="match status" value="1"/>
</dbReference>
<dbReference type="InterPro" id="IPR000048">
    <property type="entry name" value="IQ_motif_EF-hand-BS"/>
</dbReference>
<feature type="region of interest" description="Disordered" evidence="4">
    <location>
        <begin position="394"/>
        <end position="425"/>
    </location>
</feature>
<feature type="compositionally biased region" description="Polar residues" evidence="4">
    <location>
        <begin position="565"/>
        <end position="574"/>
    </location>
</feature>
<gene>
    <name evidence="6" type="ORF">RJ639_032534</name>
</gene>
<protein>
    <recommendedName>
        <fullName evidence="5">DUF4005 domain-containing protein</fullName>
    </recommendedName>
</protein>
<dbReference type="AlphaFoldDB" id="A0AA88WXK0"/>
<proteinExistence type="inferred from homology"/>
<feature type="compositionally biased region" description="Low complexity" evidence="4">
    <location>
        <begin position="615"/>
        <end position="628"/>
    </location>
</feature>
<dbReference type="SMART" id="SM00015">
    <property type="entry name" value="IQ"/>
    <property type="match status" value="2"/>
</dbReference>
<feature type="region of interest" description="Disordered" evidence="4">
    <location>
        <begin position="348"/>
        <end position="381"/>
    </location>
</feature>
<feature type="compositionally biased region" description="Low complexity" evidence="4">
    <location>
        <begin position="524"/>
        <end position="539"/>
    </location>
</feature>
<dbReference type="Pfam" id="PF13178">
    <property type="entry name" value="DUF4005"/>
    <property type="match status" value="1"/>
</dbReference>
<comment type="subunit">
    <text evidence="3">Binds to multiple calmodulin (CaM) in the presence of Ca(2+) and CaM-like proteins.</text>
</comment>
<evidence type="ECO:0000313" key="6">
    <source>
        <dbReference type="EMBL" id="KAK3035662.1"/>
    </source>
</evidence>
<evidence type="ECO:0000256" key="1">
    <source>
        <dbReference type="ARBA" id="ARBA00022860"/>
    </source>
</evidence>
<sequence length="712" mass="77932">MRWSEAAVTHLSQNQAQTVTFTSPDKTPSSDPFLEIPQKIPIRRGGSFGVLRGLHLSNHLIYAPLRSKRHSYFPYGKTCRKFRGKTKHGVVCWRLRTMGKSPGKWIKTLLIGKKSSKSNIPKQNEKVSNENGVWVAAKTPEADLALDTHLSSDITWTSTQKNERKLEENGQAATLPLERGISVPAAYAQESTEQAATKDPETIRQEQAATKAQAALRGFLARRAFRALKGIIRLQALVRGHLVRRQAVSTLHCMLGIVKLQALARGRKVRQSDIGIEVQKQCILDVLVVKSGGCNSSVRIAKLSANAFALKLLAASPTALPLHLQFDSEDPNSVLNWLDGWSASRFWETTPEPKKAPGPKSQRRQGNSTYVNTETGRQKYSNRRIPAANVNGVSMHSTTELEKPKRNLRKVSSKSTDSMQENPQHELEKVKRNLRKVHAPITGSTIPSESEGEKPKAFQGKVLSSSGQDVVEHSMTNSTEKIMTETVVIETQVPDIERTPEPLAVNEVFDSVSGGQPASLLLTSGNSGSDDSNPGQNGDFSSADNLTSNENQKSSQKVSFPAKQESPQTKSQSKPRMPSYMAATESAKAKLRVHDSARLGQDGLEKHNSTRRHSLPSSSQSKTASPSPRTNRLIQTAGKGGYRSDRSLLSSRDGNGKNNLIVFGPCLLRLALYISFLVCLGNSLFGIAHTLEGGTQGGRDVKMRFGGFAVSR</sequence>
<evidence type="ECO:0000256" key="3">
    <source>
        <dbReference type="ARBA" id="ARBA00024378"/>
    </source>
</evidence>
<dbReference type="EMBL" id="JAVXUP010000168">
    <property type="protein sequence ID" value="KAK3035662.1"/>
    <property type="molecule type" value="Genomic_DNA"/>
</dbReference>
<dbReference type="PROSITE" id="PS50096">
    <property type="entry name" value="IQ"/>
    <property type="match status" value="2"/>
</dbReference>
<comment type="similarity">
    <text evidence="2">Belongs to the IQD family.</text>
</comment>
<evidence type="ECO:0000256" key="4">
    <source>
        <dbReference type="SAM" id="MobiDB-lite"/>
    </source>
</evidence>
<feature type="compositionally biased region" description="Basic and acidic residues" evidence="4">
    <location>
        <begin position="592"/>
        <end position="608"/>
    </location>
</feature>
<keyword evidence="7" id="KW-1185">Reference proteome</keyword>
<feature type="compositionally biased region" description="Polar residues" evidence="4">
    <location>
        <begin position="364"/>
        <end position="379"/>
    </location>
</feature>
<feature type="domain" description="DUF4005" evidence="5">
    <location>
        <begin position="556"/>
        <end position="644"/>
    </location>
</feature>
<dbReference type="Gene3D" id="1.20.5.190">
    <property type="match status" value="1"/>
</dbReference>
<dbReference type="PANTHER" id="PTHR32295">
    <property type="entry name" value="IQ-DOMAIN 5-RELATED"/>
    <property type="match status" value="1"/>
</dbReference>
<accession>A0AA88WXK0</accession>
<feature type="compositionally biased region" description="Polar residues" evidence="4">
    <location>
        <begin position="540"/>
        <end position="558"/>
    </location>
</feature>
<evidence type="ECO:0000256" key="2">
    <source>
        <dbReference type="ARBA" id="ARBA00024341"/>
    </source>
</evidence>
<evidence type="ECO:0000313" key="7">
    <source>
        <dbReference type="Proteomes" id="UP001188597"/>
    </source>
</evidence>
<feature type="compositionally biased region" description="Polar residues" evidence="4">
    <location>
        <begin position="413"/>
        <end position="422"/>
    </location>
</feature>
<dbReference type="PANTHER" id="PTHR32295:SF281">
    <property type="entry name" value="PROTEIN IQ-DOMAIN 31"/>
    <property type="match status" value="1"/>
</dbReference>
<name>A0AA88WXK0_9ASTE</name>
<feature type="compositionally biased region" description="Polar residues" evidence="4">
    <location>
        <begin position="462"/>
        <end position="471"/>
    </location>
</feature>
<dbReference type="Pfam" id="PF00612">
    <property type="entry name" value="IQ"/>
    <property type="match status" value="2"/>
</dbReference>